<protein>
    <submittedName>
        <fullName evidence="6">Extracellular solute-binding protein family 5</fullName>
    </submittedName>
</protein>
<evidence type="ECO:0000313" key="6">
    <source>
        <dbReference type="EMBL" id="KKR89472.1"/>
    </source>
</evidence>
<dbReference type="Gene3D" id="3.10.105.10">
    <property type="entry name" value="Dipeptide-binding Protein, Domain 3"/>
    <property type="match status" value="1"/>
</dbReference>
<dbReference type="PANTHER" id="PTHR30290">
    <property type="entry name" value="PERIPLASMIC BINDING COMPONENT OF ABC TRANSPORTER"/>
    <property type="match status" value="1"/>
</dbReference>
<evidence type="ECO:0000256" key="3">
    <source>
        <dbReference type="ARBA" id="ARBA00022729"/>
    </source>
</evidence>
<evidence type="ECO:0000256" key="4">
    <source>
        <dbReference type="SAM" id="Phobius"/>
    </source>
</evidence>
<feature type="domain" description="Solute-binding protein family 5" evidence="5">
    <location>
        <begin position="83"/>
        <end position="374"/>
    </location>
</feature>
<name>A0A0G0XP13_9BACT</name>
<accession>A0A0G0XP13</accession>
<proteinExistence type="inferred from homology"/>
<dbReference type="AlphaFoldDB" id="A0A0G0XP13"/>
<keyword evidence="4" id="KW-0472">Membrane</keyword>
<dbReference type="PANTHER" id="PTHR30290:SF9">
    <property type="entry name" value="OLIGOPEPTIDE-BINDING PROTEIN APPA"/>
    <property type="match status" value="1"/>
</dbReference>
<dbReference type="GO" id="GO:0042597">
    <property type="term" value="C:periplasmic space"/>
    <property type="evidence" value="ECO:0007669"/>
    <property type="project" value="UniProtKB-ARBA"/>
</dbReference>
<dbReference type="SUPFAM" id="SSF53850">
    <property type="entry name" value="Periplasmic binding protein-like II"/>
    <property type="match status" value="1"/>
</dbReference>
<dbReference type="PIRSF" id="PIRSF002741">
    <property type="entry name" value="MppA"/>
    <property type="match status" value="1"/>
</dbReference>
<evidence type="ECO:0000259" key="5">
    <source>
        <dbReference type="Pfam" id="PF00496"/>
    </source>
</evidence>
<dbReference type="Gene3D" id="3.40.190.10">
    <property type="entry name" value="Periplasmic binding protein-like II"/>
    <property type="match status" value="1"/>
</dbReference>
<comment type="caution">
    <text evidence="6">The sequence shown here is derived from an EMBL/GenBank/DDBJ whole genome shotgun (WGS) entry which is preliminary data.</text>
</comment>
<dbReference type="EMBL" id="LCAL01000035">
    <property type="protein sequence ID" value="KKR89472.1"/>
    <property type="molecule type" value="Genomic_DNA"/>
</dbReference>
<dbReference type="Proteomes" id="UP000034275">
    <property type="component" value="Unassembled WGS sequence"/>
</dbReference>
<keyword evidence="3" id="KW-0732">Signal</keyword>
<keyword evidence="4" id="KW-0812">Transmembrane</keyword>
<comment type="similarity">
    <text evidence="1">Belongs to the bacterial solute-binding protein 5 family.</text>
</comment>
<dbReference type="InterPro" id="IPR000914">
    <property type="entry name" value="SBP_5_dom"/>
</dbReference>
<dbReference type="InterPro" id="IPR039424">
    <property type="entry name" value="SBP_5"/>
</dbReference>
<evidence type="ECO:0000256" key="2">
    <source>
        <dbReference type="ARBA" id="ARBA00022448"/>
    </source>
</evidence>
<reference evidence="6 7" key="1">
    <citation type="journal article" date="2015" name="Nature">
        <title>rRNA introns, odd ribosomes, and small enigmatic genomes across a large radiation of phyla.</title>
        <authorList>
            <person name="Brown C.T."/>
            <person name="Hug L.A."/>
            <person name="Thomas B.C."/>
            <person name="Sharon I."/>
            <person name="Castelle C.J."/>
            <person name="Singh A."/>
            <person name="Wilkins M.J."/>
            <person name="Williams K.H."/>
            <person name="Banfield J.F."/>
        </authorList>
    </citation>
    <scope>NUCLEOTIDE SEQUENCE [LARGE SCALE GENOMIC DNA]</scope>
</reference>
<sequence length="441" mass="50030">MLNLRYIFRLIGAFVSRFKILLFLGAGIGILFFFLLRFLIPALDFAQTVKIGQTGRYTAGTLPNEILKLIGNGLTKIDPDGSVVPDLAASWETTDRGKTWTFILKDEIYWQDGGKVTSDTINYQFTDVTIERPDDKTIVFKLQNTYSAFPSVVSKPTFKSGLLGTGEWKVDKISLNGSTVEELNLISEKNGNLVYKFYPTEERTKVAFELGEIDKIEDMFSTSPFDTWPKVKISNLTNMGEYVAVFYNTQDNFLQEKNLRQALSYAINKEALGGIRAISPVSIDSWAYNPQVKPYDYDPKKAKEMVDEYKVANKFTDLTVNIATPVLLLEKAELIAKDWQAAGVNVNVQVVTAIPADFQAFLAILDTPDDPDQYSIWHSTQEATNITRYENPRIDKLLEDGRSEIDLASRRRIYLDFQRFLVEDSPAAFLYYPATYTVSRR</sequence>
<keyword evidence="4" id="KW-1133">Transmembrane helix</keyword>
<dbReference type="GO" id="GO:0015833">
    <property type="term" value="P:peptide transport"/>
    <property type="evidence" value="ECO:0007669"/>
    <property type="project" value="TreeGrafter"/>
</dbReference>
<evidence type="ECO:0000256" key="1">
    <source>
        <dbReference type="ARBA" id="ARBA00005695"/>
    </source>
</evidence>
<keyword evidence="2" id="KW-0813">Transport</keyword>
<gene>
    <name evidence="6" type="ORF">UU39_C0035G0001</name>
</gene>
<dbReference type="GO" id="GO:1904680">
    <property type="term" value="F:peptide transmembrane transporter activity"/>
    <property type="evidence" value="ECO:0007669"/>
    <property type="project" value="TreeGrafter"/>
</dbReference>
<feature type="transmembrane region" description="Helical" evidence="4">
    <location>
        <begin position="20"/>
        <end position="40"/>
    </location>
</feature>
<dbReference type="InterPro" id="IPR030678">
    <property type="entry name" value="Peptide/Ni-bd"/>
</dbReference>
<organism evidence="6 7">
    <name type="scientific">Candidatus Woesebacteria bacterium GW2011_GWD1_41_12</name>
    <dbReference type="NCBI Taxonomy" id="1618593"/>
    <lineage>
        <taxon>Bacteria</taxon>
        <taxon>Candidatus Woeseibacteriota</taxon>
    </lineage>
</organism>
<dbReference type="GO" id="GO:0043190">
    <property type="term" value="C:ATP-binding cassette (ABC) transporter complex"/>
    <property type="evidence" value="ECO:0007669"/>
    <property type="project" value="InterPro"/>
</dbReference>
<evidence type="ECO:0000313" key="7">
    <source>
        <dbReference type="Proteomes" id="UP000034275"/>
    </source>
</evidence>
<dbReference type="Gene3D" id="3.90.76.10">
    <property type="entry name" value="Dipeptide-binding Protein, Domain 1"/>
    <property type="match status" value="1"/>
</dbReference>
<dbReference type="Pfam" id="PF00496">
    <property type="entry name" value="SBP_bac_5"/>
    <property type="match status" value="1"/>
</dbReference>